<dbReference type="RefSeq" id="WP_250858844.1">
    <property type="nucleotide sequence ID" value="NZ_JAGSOJ010000002.1"/>
</dbReference>
<dbReference type="Proteomes" id="UP001056429">
    <property type="component" value="Unassembled WGS sequence"/>
</dbReference>
<reference evidence="1" key="1">
    <citation type="journal article" date="2021" name="mSystems">
        <title>Bacteria and Archaea Synergistically Convert Glycine Betaine to Biogenic Methane in the Formosa Cold Seep of the South China Sea.</title>
        <authorList>
            <person name="Li L."/>
            <person name="Zhang W."/>
            <person name="Zhang S."/>
            <person name="Song L."/>
            <person name="Sun Q."/>
            <person name="Zhang H."/>
            <person name="Xiang H."/>
            <person name="Dong X."/>
        </authorList>
    </citation>
    <scope>NUCLEOTIDE SEQUENCE</scope>
    <source>
        <strain evidence="1">ZWT</strain>
    </source>
</reference>
<evidence type="ECO:0000313" key="1">
    <source>
        <dbReference type="EMBL" id="MCM1989821.1"/>
    </source>
</evidence>
<protein>
    <submittedName>
        <fullName evidence="1">Uncharacterized protein</fullName>
    </submittedName>
</protein>
<dbReference type="EMBL" id="JAGSOJ010000002">
    <property type="protein sequence ID" value="MCM1989821.1"/>
    <property type="molecule type" value="Genomic_DNA"/>
</dbReference>
<dbReference type="AlphaFoldDB" id="A0A9J6P1R2"/>
<sequence>MKNNFMEQLYLDKVRERVIDGSYIYGNGKQMLNIVCENLNMDKYIANDIEKKILNECIDTMGNKMSLSFTENEISKMLLLNNDERIAINLNSLREIKMRIDAKYLYIGSLYEWEKPIVEIKKRRNIFKIHIDRIIYKDKIIKIKDLILPINIVQGIDARVHIMSNNNTMEIAFKEVEIANEIRGLLRTLHNRNKIKKIQNVIDNDYH</sequence>
<proteinExistence type="predicted"/>
<accession>A0A9J6P1R2</accession>
<organism evidence="1 2">
    <name type="scientific">Oceanirhabdus seepicola</name>
    <dbReference type="NCBI Taxonomy" id="2828781"/>
    <lineage>
        <taxon>Bacteria</taxon>
        <taxon>Bacillati</taxon>
        <taxon>Bacillota</taxon>
        <taxon>Clostridia</taxon>
        <taxon>Eubacteriales</taxon>
        <taxon>Clostridiaceae</taxon>
        <taxon>Oceanirhabdus</taxon>
    </lineage>
</organism>
<comment type="caution">
    <text evidence="1">The sequence shown here is derived from an EMBL/GenBank/DDBJ whole genome shotgun (WGS) entry which is preliminary data.</text>
</comment>
<keyword evidence="2" id="KW-1185">Reference proteome</keyword>
<gene>
    <name evidence="1" type="ORF">KDK92_08720</name>
</gene>
<evidence type="ECO:0000313" key="2">
    <source>
        <dbReference type="Proteomes" id="UP001056429"/>
    </source>
</evidence>
<reference evidence="1" key="2">
    <citation type="submission" date="2021-04" db="EMBL/GenBank/DDBJ databases">
        <authorList>
            <person name="Dong X."/>
        </authorList>
    </citation>
    <scope>NUCLEOTIDE SEQUENCE</scope>
    <source>
        <strain evidence="1">ZWT</strain>
    </source>
</reference>
<name>A0A9J6P1R2_9CLOT</name>